<keyword evidence="2 9" id="KW-0813">Transport</keyword>
<dbReference type="PANTHER" id="PTHR43386">
    <property type="entry name" value="OLIGOPEPTIDE TRANSPORT SYSTEM PERMEASE PROTEIN APPC"/>
    <property type="match status" value="1"/>
</dbReference>
<keyword evidence="3" id="KW-1003">Cell membrane</keyword>
<dbReference type="SUPFAM" id="SSF161098">
    <property type="entry name" value="MetI-like"/>
    <property type="match status" value="1"/>
</dbReference>
<comment type="similarity">
    <text evidence="9">Belongs to the binding-protein-dependent transport system permease family.</text>
</comment>
<evidence type="ECO:0000313" key="11">
    <source>
        <dbReference type="EMBL" id="MBL6454265.1"/>
    </source>
</evidence>
<keyword evidence="4 9" id="KW-0812">Transmembrane</keyword>
<keyword evidence="7 9" id="KW-1133">Transmembrane helix</keyword>
<dbReference type="CDD" id="cd06261">
    <property type="entry name" value="TM_PBP2"/>
    <property type="match status" value="1"/>
</dbReference>
<dbReference type="PROSITE" id="PS50928">
    <property type="entry name" value="ABC_TM1"/>
    <property type="match status" value="1"/>
</dbReference>
<dbReference type="InterPro" id="IPR000515">
    <property type="entry name" value="MetI-like"/>
</dbReference>
<dbReference type="EMBL" id="JAEUXJ010000001">
    <property type="protein sequence ID" value="MBL6454265.1"/>
    <property type="molecule type" value="Genomic_DNA"/>
</dbReference>
<feature type="transmembrane region" description="Helical" evidence="9">
    <location>
        <begin position="79"/>
        <end position="105"/>
    </location>
</feature>
<dbReference type="RefSeq" id="WP_202823980.1">
    <property type="nucleotide sequence ID" value="NZ_JAEUXJ010000001.1"/>
</dbReference>
<accession>A0ABS1UXY9</accession>
<keyword evidence="5" id="KW-0571">Peptide transport</keyword>
<comment type="caution">
    <text evidence="11">The sequence shown here is derived from an EMBL/GenBank/DDBJ whole genome shotgun (WGS) entry which is preliminary data.</text>
</comment>
<evidence type="ECO:0000256" key="4">
    <source>
        <dbReference type="ARBA" id="ARBA00022692"/>
    </source>
</evidence>
<evidence type="ECO:0000259" key="10">
    <source>
        <dbReference type="PROSITE" id="PS50928"/>
    </source>
</evidence>
<reference evidence="11 12" key="1">
    <citation type="submission" date="2021-01" db="EMBL/GenBank/DDBJ databases">
        <title>Belnapia mucosa sp. nov. and Belnapia arida sp. nov., isolated from the Tabernas Desert (Almeria, Spain).</title>
        <authorList>
            <person name="Molina-Menor E."/>
            <person name="Vidal-Verdu A."/>
            <person name="Calonge A."/>
            <person name="Satari L."/>
            <person name="Pereto Magraner J."/>
            <person name="Porcar Miralles M."/>
        </authorList>
    </citation>
    <scope>NUCLEOTIDE SEQUENCE [LARGE SCALE GENOMIC DNA]</scope>
    <source>
        <strain evidence="11 12">T6</strain>
    </source>
</reference>
<evidence type="ECO:0000256" key="5">
    <source>
        <dbReference type="ARBA" id="ARBA00022856"/>
    </source>
</evidence>
<dbReference type="Proteomes" id="UP000606490">
    <property type="component" value="Unassembled WGS sequence"/>
</dbReference>
<evidence type="ECO:0000256" key="6">
    <source>
        <dbReference type="ARBA" id="ARBA00022927"/>
    </source>
</evidence>
<evidence type="ECO:0000256" key="1">
    <source>
        <dbReference type="ARBA" id="ARBA00004651"/>
    </source>
</evidence>
<feature type="domain" description="ABC transmembrane type-1" evidence="10">
    <location>
        <begin position="77"/>
        <end position="266"/>
    </location>
</feature>
<evidence type="ECO:0000256" key="7">
    <source>
        <dbReference type="ARBA" id="ARBA00022989"/>
    </source>
</evidence>
<keyword evidence="6" id="KW-0653">Protein transport</keyword>
<organism evidence="11 12">
    <name type="scientific">Belnapia mucosa</name>
    <dbReference type="NCBI Taxonomy" id="2804532"/>
    <lineage>
        <taxon>Bacteria</taxon>
        <taxon>Pseudomonadati</taxon>
        <taxon>Pseudomonadota</taxon>
        <taxon>Alphaproteobacteria</taxon>
        <taxon>Acetobacterales</taxon>
        <taxon>Roseomonadaceae</taxon>
        <taxon>Belnapia</taxon>
    </lineage>
</organism>
<evidence type="ECO:0000256" key="9">
    <source>
        <dbReference type="RuleBase" id="RU363032"/>
    </source>
</evidence>
<comment type="subcellular location">
    <subcellularLocation>
        <location evidence="1 9">Cell membrane</location>
        <topology evidence="1 9">Multi-pass membrane protein</topology>
    </subcellularLocation>
</comment>
<dbReference type="Gene3D" id="1.10.3720.10">
    <property type="entry name" value="MetI-like"/>
    <property type="match status" value="1"/>
</dbReference>
<feature type="transmembrane region" description="Helical" evidence="9">
    <location>
        <begin position="126"/>
        <end position="151"/>
    </location>
</feature>
<sequence>MRGGAWRRFRRHRLALAGGLVVALLLAAALFAPWVAPQDPTLLDTSARFLAPFARPAFPLGTDELGRDTLSRLLYGGRVSLTVGIVAMVTTVLTGALIGILAGYLGGFIDTLLMRFVDTMLCFPQVFLLLVVAAFVPPTLLSISLVIGLTSWMEVSRIVRAEILQLKEQDFIAAARALGASPARIMLRELLPNAAAPILVAATLKVASAVLMESYISYLGYGVQPPLASWGNMLTNAQGYLDTVPWLAILPGAAITLTVMGFNFLGDGLRDALDPRLRMDR</sequence>
<gene>
    <name evidence="11" type="ORF">JMJ55_02945</name>
</gene>
<evidence type="ECO:0000256" key="8">
    <source>
        <dbReference type="ARBA" id="ARBA00023136"/>
    </source>
</evidence>
<dbReference type="Pfam" id="PF12911">
    <property type="entry name" value="OppC_N"/>
    <property type="match status" value="1"/>
</dbReference>
<evidence type="ECO:0000313" key="12">
    <source>
        <dbReference type="Proteomes" id="UP000606490"/>
    </source>
</evidence>
<dbReference type="PANTHER" id="PTHR43386:SF1">
    <property type="entry name" value="D,D-DIPEPTIDE TRANSPORT SYSTEM PERMEASE PROTEIN DDPC-RELATED"/>
    <property type="match status" value="1"/>
</dbReference>
<evidence type="ECO:0000256" key="3">
    <source>
        <dbReference type="ARBA" id="ARBA00022475"/>
    </source>
</evidence>
<name>A0ABS1UXY9_9PROT</name>
<protein>
    <submittedName>
        <fullName evidence="11">ABC transporter permease</fullName>
    </submittedName>
</protein>
<keyword evidence="12" id="KW-1185">Reference proteome</keyword>
<dbReference type="InterPro" id="IPR050366">
    <property type="entry name" value="BP-dependent_transpt_permease"/>
</dbReference>
<dbReference type="InterPro" id="IPR025966">
    <property type="entry name" value="OppC_N"/>
</dbReference>
<keyword evidence="8 9" id="KW-0472">Membrane</keyword>
<feature type="transmembrane region" description="Helical" evidence="9">
    <location>
        <begin position="243"/>
        <end position="266"/>
    </location>
</feature>
<dbReference type="Pfam" id="PF00528">
    <property type="entry name" value="BPD_transp_1"/>
    <property type="match status" value="1"/>
</dbReference>
<evidence type="ECO:0000256" key="2">
    <source>
        <dbReference type="ARBA" id="ARBA00022448"/>
    </source>
</evidence>
<proteinExistence type="inferred from homology"/>
<dbReference type="InterPro" id="IPR035906">
    <property type="entry name" value="MetI-like_sf"/>
</dbReference>